<comment type="caution">
    <text evidence="7">The sequence shown here is derived from an EMBL/GenBank/DDBJ whole genome shotgun (WGS) entry which is preliminary data.</text>
</comment>
<accession>A0ABW5DP44</accession>
<dbReference type="SMART" id="SM00304">
    <property type="entry name" value="HAMP"/>
    <property type="match status" value="1"/>
</dbReference>
<dbReference type="Pfam" id="PF00015">
    <property type="entry name" value="MCPsignal"/>
    <property type="match status" value="1"/>
</dbReference>
<feature type="domain" description="Methyl-accepting transducer" evidence="5">
    <location>
        <begin position="571"/>
        <end position="800"/>
    </location>
</feature>
<keyword evidence="1" id="KW-0145">Chemotaxis</keyword>
<evidence type="ECO:0000256" key="4">
    <source>
        <dbReference type="SAM" id="Phobius"/>
    </source>
</evidence>
<keyword evidence="4" id="KW-0472">Membrane</keyword>
<evidence type="ECO:0000259" key="6">
    <source>
        <dbReference type="PROSITE" id="PS50885"/>
    </source>
</evidence>
<sequence length="831" mass="88668">MYTIDGLLQNRRIVTKVFLFIVPLVLLVAGVGFAGYYTAKVLNGHMTVTRATIENIGDFDDLNAVLRDFTAEPDAGALEALRASIARQSVGVGTLESLLSGEGEKRQIGQVKNLAADLTVKTDDLWRIYQAQVANAGEITGALDGIVSQATGASKQIDNLQKAYEGKERFAKSALLDAYAFRSIARRVQTLREAIQEAGDDDEGVVNAATVFAGLLRQEFAKVSNMISSANSLEKMKPIQALSEELAATYTGTADTGEKARAIRAISNRFATFQESLQADTMTKASDAAGVFVELEVEISTLRSGLAQVGTALQSIDALRLRTERFLIQPTEAGRDAIAAEIKNLRASSKRVSEVSLSTRDFGPKLAPLLDGLSAASQARVTISQEWRTARSAATETLTAGITALKDFVTQAQEAGKKDSEFSAQASVVAMVVGTLLAIVGGLMLVEVLRGPLRGVTEVMKRLAAGDLTVKIEGRERGDEIGDMVRSVTVFRDAALANIRLEQDAATERTRIASEQGQALTALSDVLGGLAKGNLERGMDINLAENFIGMAHTYNQAVEALRGTLADVRSTADEIDDGTGNLAASADDLARRTEQQVAALGESSHALRHLGEIVRSTAERAKQTSASVNEAEEFAVRSGEIVARAVSAMSEIRRSSDEISTIIGVIDQIVFQTNLLALNASIEAARAGEAGKGFAVVAQEVRDLARRCAGAAQQIRGLISASSTQVVNGVQFVEQAGGALAQILTHVSDVRTLVGQISDATDEQSTGIQDVSRAVQEVELITQRNASMVEENNAEIHGLRKRVGMLSTKIEHFKIGRSRVASPLREKMAAE</sequence>
<dbReference type="CDD" id="cd11386">
    <property type="entry name" value="MCP_signal"/>
    <property type="match status" value="1"/>
</dbReference>
<evidence type="ECO:0000256" key="1">
    <source>
        <dbReference type="ARBA" id="ARBA00022500"/>
    </source>
</evidence>
<dbReference type="Proteomes" id="UP001597295">
    <property type="component" value="Unassembled WGS sequence"/>
</dbReference>
<dbReference type="PANTHER" id="PTHR43531:SF11">
    <property type="entry name" value="METHYL-ACCEPTING CHEMOTAXIS PROTEIN 3"/>
    <property type="match status" value="1"/>
</dbReference>
<gene>
    <name evidence="7" type="ORF">ACFSM5_08315</name>
</gene>
<keyword evidence="3" id="KW-0807">Transducer</keyword>
<dbReference type="PANTHER" id="PTHR43531">
    <property type="entry name" value="PROTEIN ICFG"/>
    <property type="match status" value="1"/>
</dbReference>
<dbReference type="RefSeq" id="WP_379875857.1">
    <property type="nucleotide sequence ID" value="NZ_JBHUIP010000006.1"/>
</dbReference>
<organism evidence="7 8">
    <name type="scientific">Lacibacterium aquatile</name>
    <dbReference type="NCBI Taxonomy" id="1168082"/>
    <lineage>
        <taxon>Bacteria</taxon>
        <taxon>Pseudomonadati</taxon>
        <taxon>Pseudomonadota</taxon>
        <taxon>Alphaproteobacteria</taxon>
        <taxon>Rhodospirillales</taxon>
        <taxon>Rhodospirillaceae</taxon>
    </lineage>
</organism>
<dbReference type="SUPFAM" id="SSF158472">
    <property type="entry name" value="HAMP domain-like"/>
    <property type="match status" value="1"/>
</dbReference>
<dbReference type="SMART" id="SM00283">
    <property type="entry name" value="MA"/>
    <property type="match status" value="1"/>
</dbReference>
<dbReference type="Gene3D" id="1.10.287.950">
    <property type="entry name" value="Methyl-accepting chemotaxis protein"/>
    <property type="match status" value="1"/>
</dbReference>
<dbReference type="Pfam" id="PF00672">
    <property type="entry name" value="HAMP"/>
    <property type="match status" value="1"/>
</dbReference>
<evidence type="ECO:0000256" key="2">
    <source>
        <dbReference type="ARBA" id="ARBA00029447"/>
    </source>
</evidence>
<dbReference type="SUPFAM" id="SSF58104">
    <property type="entry name" value="Methyl-accepting chemotaxis protein (MCP) signaling domain"/>
    <property type="match status" value="1"/>
</dbReference>
<keyword evidence="4" id="KW-0812">Transmembrane</keyword>
<feature type="domain" description="HAMP" evidence="6">
    <location>
        <begin position="447"/>
        <end position="500"/>
    </location>
</feature>
<dbReference type="EMBL" id="JBHUIP010000006">
    <property type="protein sequence ID" value="MFD2262888.1"/>
    <property type="molecule type" value="Genomic_DNA"/>
</dbReference>
<evidence type="ECO:0000259" key="5">
    <source>
        <dbReference type="PROSITE" id="PS50111"/>
    </source>
</evidence>
<evidence type="ECO:0000256" key="3">
    <source>
        <dbReference type="PROSITE-ProRule" id="PRU00284"/>
    </source>
</evidence>
<evidence type="ECO:0000313" key="7">
    <source>
        <dbReference type="EMBL" id="MFD2262888.1"/>
    </source>
</evidence>
<proteinExistence type="inferred from homology"/>
<dbReference type="PROSITE" id="PS50885">
    <property type="entry name" value="HAMP"/>
    <property type="match status" value="1"/>
</dbReference>
<dbReference type="CDD" id="cd06225">
    <property type="entry name" value="HAMP"/>
    <property type="match status" value="1"/>
</dbReference>
<keyword evidence="8" id="KW-1185">Reference proteome</keyword>
<dbReference type="InterPro" id="IPR051310">
    <property type="entry name" value="MCP_chemotaxis"/>
</dbReference>
<feature type="transmembrane region" description="Helical" evidence="4">
    <location>
        <begin position="17"/>
        <end position="37"/>
    </location>
</feature>
<dbReference type="PROSITE" id="PS50111">
    <property type="entry name" value="CHEMOTAXIS_TRANSDUC_2"/>
    <property type="match status" value="1"/>
</dbReference>
<comment type="similarity">
    <text evidence="2">Belongs to the methyl-accepting chemotaxis (MCP) protein family.</text>
</comment>
<dbReference type="InterPro" id="IPR004089">
    <property type="entry name" value="MCPsignal_dom"/>
</dbReference>
<dbReference type="InterPro" id="IPR003660">
    <property type="entry name" value="HAMP_dom"/>
</dbReference>
<name>A0ABW5DP44_9PROT</name>
<dbReference type="Gene3D" id="6.10.340.10">
    <property type="match status" value="1"/>
</dbReference>
<protein>
    <submittedName>
        <fullName evidence="7">Methyl-accepting chemotaxis protein</fullName>
    </submittedName>
</protein>
<reference evidence="8" key="1">
    <citation type="journal article" date="2019" name="Int. J. Syst. Evol. Microbiol.">
        <title>The Global Catalogue of Microorganisms (GCM) 10K type strain sequencing project: providing services to taxonomists for standard genome sequencing and annotation.</title>
        <authorList>
            <consortium name="The Broad Institute Genomics Platform"/>
            <consortium name="The Broad Institute Genome Sequencing Center for Infectious Disease"/>
            <person name="Wu L."/>
            <person name="Ma J."/>
        </authorList>
    </citation>
    <scope>NUCLEOTIDE SEQUENCE [LARGE SCALE GENOMIC DNA]</scope>
    <source>
        <strain evidence="8">CGMCC 1.19062</strain>
    </source>
</reference>
<keyword evidence="4" id="KW-1133">Transmembrane helix</keyword>
<evidence type="ECO:0000313" key="8">
    <source>
        <dbReference type="Proteomes" id="UP001597295"/>
    </source>
</evidence>